<dbReference type="Pfam" id="PF25198">
    <property type="entry name" value="Spore_GerAC_N"/>
    <property type="match status" value="1"/>
</dbReference>
<keyword evidence="5" id="KW-0472">Membrane</keyword>
<dbReference type="InterPro" id="IPR008844">
    <property type="entry name" value="Spore_GerAC-like"/>
</dbReference>
<comment type="similarity">
    <text evidence="2">Belongs to the GerABKC lipoprotein family.</text>
</comment>
<dbReference type="NCBIfam" id="TIGR02887">
    <property type="entry name" value="spore_ger_x_C"/>
    <property type="match status" value="1"/>
</dbReference>
<dbReference type="Gene3D" id="3.30.300.210">
    <property type="entry name" value="Nutrient germinant receptor protein C, domain 3"/>
    <property type="match status" value="1"/>
</dbReference>
<dbReference type="Gene3D" id="6.20.190.10">
    <property type="entry name" value="Nutrient germinant receptor protein C, domain 1"/>
    <property type="match status" value="1"/>
</dbReference>
<evidence type="ECO:0000259" key="9">
    <source>
        <dbReference type="Pfam" id="PF25198"/>
    </source>
</evidence>
<name>A0A4R7KQB6_9CLOT</name>
<evidence type="ECO:0000256" key="7">
    <source>
        <dbReference type="ARBA" id="ARBA00023288"/>
    </source>
</evidence>
<keyword evidence="4" id="KW-0732">Signal</keyword>
<evidence type="ECO:0000256" key="2">
    <source>
        <dbReference type="ARBA" id="ARBA00007886"/>
    </source>
</evidence>
<dbReference type="GO" id="GO:0009847">
    <property type="term" value="P:spore germination"/>
    <property type="evidence" value="ECO:0007669"/>
    <property type="project" value="InterPro"/>
</dbReference>
<dbReference type="AlphaFoldDB" id="A0A4R7KQB6"/>
<evidence type="ECO:0000313" key="10">
    <source>
        <dbReference type="EMBL" id="TDT61311.1"/>
    </source>
</evidence>
<feature type="domain" description="Spore germination protein N-terminal" evidence="9">
    <location>
        <begin position="24"/>
        <end position="197"/>
    </location>
</feature>
<dbReference type="PANTHER" id="PTHR35789:SF1">
    <property type="entry name" value="SPORE GERMINATION PROTEIN B3"/>
    <property type="match status" value="1"/>
</dbReference>
<dbReference type="EMBL" id="SOAZ01000007">
    <property type="protein sequence ID" value="TDT61311.1"/>
    <property type="molecule type" value="Genomic_DNA"/>
</dbReference>
<comment type="subcellular location">
    <subcellularLocation>
        <location evidence="1">Membrane</location>
        <topology evidence="1">Lipid-anchor</topology>
    </subcellularLocation>
</comment>
<evidence type="ECO:0000256" key="1">
    <source>
        <dbReference type="ARBA" id="ARBA00004635"/>
    </source>
</evidence>
<keyword evidence="7" id="KW-0449">Lipoprotein</keyword>
<dbReference type="InterPro" id="IPR057336">
    <property type="entry name" value="GerAC_N"/>
</dbReference>
<dbReference type="PROSITE" id="PS51257">
    <property type="entry name" value="PROKAR_LIPOPROTEIN"/>
    <property type="match status" value="1"/>
</dbReference>
<sequence>MKKGMALIITLIMLTNFLTGCWSKRELNELAIASAIGIDKSGDGYQVTVEVINPSEISAEKGTGQRSPVVIFSATGKTVFEALRRITLESPRRVYLSHIRVVVLGEELARDGIAKIIDFLSRDSEFRIDFYILAAKNTKAESVLKVLTQLEKIPANKIAQGLEISEKSWSSTHAVKLDELTNDFTSDGKNPVLTGITLSGNADTGMTLENLKSSKLSSIQRIGNLAVFKKDRLVGWLSEEESLGYNYVMGNVKSTITTVECPGGGKLSVEVLRTKSNIKGKIENGKPKAKVELSMEGNIGESECDLDLTKPENIRQIEDALEEVVKEKKKLAIGKAQNLGSDIFGFGETIRRENPKAWKELKEKWNEEFERLSVDVSVDAKIRRTGTITNSPEQTKSKK</sequence>
<keyword evidence="11" id="KW-1185">Reference proteome</keyword>
<dbReference type="InterPro" id="IPR046953">
    <property type="entry name" value="Spore_GerAC-like_C"/>
</dbReference>
<accession>A0A4R7KQB6</accession>
<evidence type="ECO:0000256" key="3">
    <source>
        <dbReference type="ARBA" id="ARBA00022544"/>
    </source>
</evidence>
<comment type="caution">
    <text evidence="10">The sequence shown here is derived from an EMBL/GenBank/DDBJ whole genome shotgun (WGS) entry which is preliminary data.</text>
</comment>
<dbReference type="RefSeq" id="WP_207669289.1">
    <property type="nucleotide sequence ID" value="NZ_SOAZ01000007.1"/>
</dbReference>
<dbReference type="Pfam" id="PF05504">
    <property type="entry name" value="Spore_GerAC"/>
    <property type="match status" value="1"/>
</dbReference>
<keyword evidence="3" id="KW-0309">Germination</keyword>
<evidence type="ECO:0000313" key="11">
    <source>
        <dbReference type="Proteomes" id="UP000295325"/>
    </source>
</evidence>
<dbReference type="Proteomes" id="UP000295325">
    <property type="component" value="Unassembled WGS sequence"/>
</dbReference>
<gene>
    <name evidence="10" type="ORF">EDD71_10736</name>
</gene>
<dbReference type="GO" id="GO:0016020">
    <property type="term" value="C:membrane"/>
    <property type="evidence" value="ECO:0007669"/>
    <property type="project" value="UniProtKB-SubCell"/>
</dbReference>
<evidence type="ECO:0000256" key="4">
    <source>
        <dbReference type="ARBA" id="ARBA00022729"/>
    </source>
</evidence>
<proteinExistence type="inferred from homology"/>
<reference evidence="10 11" key="1">
    <citation type="submission" date="2019-03" db="EMBL/GenBank/DDBJ databases">
        <title>Genomic Encyclopedia of Type Strains, Phase IV (KMG-IV): sequencing the most valuable type-strain genomes for metagenomic binning, comparative biology and taxonomic classification.</title>
        <authorList>
            <person name="Goeker M."/>
        </authorList>
    </citation>
    <scope>NUCLEOTIDE SEQUENCE [LARGE SCALE GENOMIC DNA]</scope>
    <source>
        <strain evidence="10 11">DSM 24455</strain>
    </source>
</reference>
<evidence type="ECO:0000256" key="5">
    <source>
        <dbReference type="ARBA" id="ARBA00023136"/>
    </source>
</evidence>
<dbReference type="PANTHER" id="PTHR35789">
    <property type="entry name" value="SPORE GERMINATION PROTEIN B3"/>
    <property type="match status" value="1"/>
</dbReference>
<evidence type="ECO:0000256" key="6">
    <source>
        <dbReference type="ARBA" id="ARBA00023139"/>
    </source>
</evidence>
<organism evidence="10 11">
    <name type="scientific">Fonticella tunisiensis</name>
    <dbReference type="NCBI Taxonomy" id="1096341"/>
    <lineage>
        <taxon>Bacteria</taxon>
        <taxon>Bacillati</taxon>
        <taxon>Bacillota</taxon>
        <taxon>Clostridia</taxon>
        <taxon>Eubacteriales</taxon>
        <taxon>Clostridiaceae</taxon>
        <taxon>Fonticella</taxon>
    </lineage>
</organism>
<dbReference type="InterPro" id="IPR038501">
    <property type="entry name" value="Spore_GerAC_C_sf"/>
</dbReference>
<evidence type="ECO:0000259" key="8">
    <source>
        <dbReference type="Pfam" id="PF05504"/>
    </source>
</evidence>
<protein>
    <submittedName>
        <fullName evidence="10">Spore germination protein KC</fullName>
    </submittedName>
</protein>
<feature type="domain" description="Spore germination GerAC-like C-terminal" evidence="8">
    <location>
        <begin position="225"/>
        <end position="386"/>
    </location>
</feature>
<keyword evidence="6" id="KW-0564">Palmitate</keyword>